<dbReference type="CDD" id="cd04186">
    <property type="entry name" value="GT_2_like_c"/>
    <property type="match status" value="1"/>
</dbReference>
<accession>A0ABX1QLL1</accession>
<organism evidence="2 3">
    <name type="scientific">Tepidiphilus baoligensis</name>
    <dbReference type="NCBI Taxonomy" id="2698687"/>
    <lineage>
        <taxon>Bacteria</taxon>
        <taxon>Pseudomonadati</taxon>
        <taxon>Pseudomonadota</taxon>
        <taxon>Hydrogenophilia</taxon>
        <taxon>Hydrogenophilales</taxon>
        <taxon>Hydrogenophilaceae</taxon>
        <taxon>Tepidiphilus</taxon>
    </lineage>
</organism>
<dbReference type="CDD" id="cd00761">
    <property type="entry name" value="Glyco_tranf_GTA_type"/>
    <property type="match status" value="1"/>
</dbReference>
<dbReference type="Gene3D" id="3.90.550.10">
    <property type="entry name" value="Spore Coat Polysaccharide Biosynthesis Protein SpsA, Chain A"/>
    <property type="match status" value="3"/>
</dbReference>
<evidence type="ECO:0000313" key="3">
    <source>
        <dbReference type="Proteomes" id="UP000669605"/>
    </source>
</evidence>
<feature type="domain" description="Glycosyltransferase 2-like" evidence="1">
    <location>
        <begin position="27"/>
        <end position="138"/>
    </location>
</feature>
<proteinExistence type="predicted"/>
<dbReference type="PANTHER" id="PTHR43179:SF7">
    <property type="entry name" value="RHAMNOSYLTRANSFERASE WBBL"/>
    <property type="match status" value="1"/>
</dbReference>
<dbReference type="EMBL" id="JAAAUB010000006">
    <property type="protein sequence ID" value="NMH16587.1"/>
    <property type="molecule type" value="Genomic_DNA"/>
</dbReference>
<dbReference type="SUPFAM" id="SSF53448">
    <property type="entry name" value="Nucleotide-diphospho-sugar transferases"/>
    <property type="match status" value="3"/>
</dbReference>
<sequence>MQQYQNFPDSVKMVIALPTVRWTQKAKAIIASLWAIAENDIGVFIADNSENPEKHEFLSNLSSCNKNFITFFHEKNIGATANFFFLMDCCSGVDYVAIMADDDWFSPEYYIDAYKCISENPDVSAVESGSTFVDFGDNNFIKVNQPSMQGETLFERLQAWHGWNARVTMYNVSSRNSLQNAIDYLRSSPILGHTLAECLWDLSRLSYGNFVSAPGPGCFIHYPAHAAWAGDMLSRYYNLLCKEHRLKFSAVHFMYLSTAIQNAMFLVGDYSPLDDVIQRVACSQYAFANYYKGAFLPHVVWALEHGGLRDFLKEHPAISRGFRKFCYPPFSDNPRFSREIFDWFVSILRVTEPEPHPDEIPLSERFVRFAESLNCFSLMDRSLPDEFTVALEKADERFNVAEIPELSPDLYTTYLTRHHTPFHPDDPLPADSPTITFVVPCPASDLPLLADTLDSLGVQSAPLWRLVVVADAPAPDAMWAELPMLRWREVESTEGMEDALAEELAAVESGWVSVLAPGVRLAGDAVEQLVRHALAFPQWRLMYGDSDTVEADGTRRDPLFRPDVNLDLLRSMPYLGPCLWVEREAFAAVGGWGECGEAWRYDLALRVLDAFGEEAIGHVDEVLYSVPAGREEVVDEPAHRQALAAHLARRALDAEVAEGYVPGTWRVVYRWPRQPRVSIVIPTKDQADYLQSCVESIRAKTNYPDYEILVVDNGSTQPQACAYLERLKAEGVRVLPYPKPFNFSAMCNLAAREASGEYLLLLNNDTVVLQEHWLERMVAYGQRPDVGIVGVKLMFPQPPTVQHAGILLGLGGIADFPYMGLLGLTDGGYMNRALVDQDLSAVTAACLLIRKSVWDEVKGLDEQAFRVSYNDVDLCLKVRERGYKIVWTPFVVLVHHGSVSQQQEAAEPAKARKAQQRFGKEQEAMLRKWLPQLARDPAYNRHLSLTHRDYRVESEIVVNWDPRLPTEKVRVLGWEQLSGVIEYRIKQPLEGLWQARAVERSFIHAPGVRQTRIPLLVEVERAKPDVFTASAFLELSDHLETVQQVRELAGIPFLLHLDDLISEIPRQSEVYEHRNTPGEMKRVVRTADRVVVTTEPIRAAIEKYARDVRLIPNYLPGWVWNGLQSQRRVGPKPRVGWAGAMQHAGDLALIREVLETTSEECDWVFFGMCPEELRPFVKEFHPFVPFEQYPAKLASLNLDLAVAPLEVNRFNECKSNLRILEYGILGWPVVCSDVLPYRGAPVTRVPNRPDAWLEAIRARIHDLDAAQKEGDALQQWVREGWMLEDHLGEWLEAYRLGS</sequence>
<dbReference type="Gene3D" id="3.40.50.2000">
    <property type="entry name" value="Glycogen Phosphorylase B"/>
    <property type="match status" value="1"/>
</dbReference>
<dbReference type="Pfam" id="PF00535">
    <property type="entry name" value="Glycos_transf_2"/>
    <property type="match status" value="2"/>
</dbReference>
<comment type="caution">
    <text evidence="2">The sequence shown here is derived from an EMBL/GenBank/DDBJ whole genome shotgun (WGS) entry which is preliminary data.</text>
</comment>
<dbReference type="InterPro" id="IPR001173">
    <property type="entry name" value="Glyco_trans_2-like"/>
</dbReference>
<dbReference type="Proteomes" id="UP000669605">
    <property type="component" value="Unassembled WGS sequence"/>
</dbReference>
<feature type="domain" description="Glycosyltransferase 2-like" evidence="1">
    <location>
        <begin position="678"/>
        <end position="797"/>
    </location>
</feature>
<reference evidence="2 3" key="1">
    <citation type="journal article" date="2020" name="Curr. Microbiol.">
        <title>Tepidiphilus baoligensis sp. nov., a Novel Bacterium of the Family Hydrogenophilaceae Isolated from an Oil Reservoir.</title>
        <authorList>
            <person name="Zhang X."/>
            <person name="Wang G."/>
            <person name="Ma X."/>
            <person name="Yu J."/>
            <person name="You J."/>
            <person name="Xue Y."/>
            <person name="Ma Y."/>
        </authorList>
    </citation>
    <scope>NUCLEOTIDE SEQUENCE [LARGE SCALE GENOMIC DNA]</scope>
    <source>
        <strain evidence="2 3">B18-69</strain>
    </source>
</reference>
<name>A0ABX1QLL1_9PROT</name>
<gene>
    <name evidence="2" type="ORF">GV368_05605</name>
</gene>
<dbReference type="PANTHER" id="PTHR43179">
    <property type="entry name" value="RHAMNOSYLTRANSFERASE WBBL"/>
    <property type="match status" value="1"/>
</dbReference>
<keyword evidence="3" id="KW-1185">Reference proteome</keyword>
<protein>
    <submittedName>
        <fullName evidence="2">Glycosyltransferase</fullName>
    </submittedName>
</protein>
<evidence type="ECO:0000259" key="1">
    <source>
        <dbReference type="Pfam" id="PF00535"/>
    </source>
</evidence>
<dbReference type="InterPro" id="IPR029044">
    <property type="entry name" value="Nucleotide-diphossugar_trans"/>
</dbReference>
<dbReference type="SUPFAM" id="SSF53756">
    <property type="entry name" value="UDP-Glycosyltransferase/glycogen phosphorylase"/>
    <property type="match status" value="1"/>
</dbReference>
<evidence type="ECO:0000313" key="2">
    <source>
        <dbReference type="EMBL" id="NMH16587.1"/>
    </source>
</evidence>